<organism evidence="2 3">
    <name type="scientific">Pontibacter populi</name>
    <dbReference type="NCBI Taxonomy" id="890055"/>
    <lineage>
        <taxon>Bacteria</taxon>
        <taxon>Pseudomonadati</taxon>
        <taxon>Bacteroidota</taxon>
        <taxon>Cytophagia</taxon>
        <taxon>Cytophagales</taxon>
        <taxon>Hymenobacteraceae</taxon>
        <taxon>Pontibacter</taxon>
    </lineage>
</organism>
<comment type="caution">
    <text evidence="2">The sequence shown here is derived from an EMBL/GenBank/DDBJ whole genome shotgun (WGS) entry which is preliminary data.</text>
</comment>
<keyword evidence="3" id="KW-1185">Reference proteome</keyword>
<evidence type="ECO:0000313" key="2">
    <source>
        <dbReference type="EMBL" id="MBW3365776.1"/>
    </source>
</evidence>
<gene>
    <name evidence="2" type="ORF">KYK27_12005</name>
</gene>
<dbReference type="Pfam" id="PF18962">
    <property type="entry name" value="Por_Secre_tail"/>
    <property type="match status" value="1"/>
</dbReference>
<dbReference type="InterPro" id="IPR026444">
    <property type="entry name" value="Secre_tail"/>
</dbReference>
<dbReference type="InterPro" id="IPR025566">
    <property type="entry name" value="DUF4331"/>
</dbReference>
<accession>A0ABS6XCQ0</accession>
<sequence length="693" mass="76618">MMFFTRTGHRIWLTVLAIAGIAIVGSQTNFLESSSHREAPNILNDPLADNTDVYAFRNPTDPSRMVIIANYIPFQLPQAGPYYYDFSEDVMYDIHIKNNPATKGDDIIYRFDFSKTDEDPTTFFNIRLGKENQKVTYNVMKSTDNGRSFTTILSNAVVPPPNQGPRTITDAVGLNSNYHQESLIEGIQRLSTGEKIFVGPVDDPFFIDVGAFFDLGNLRPENAVDGLKCKNVHTIAMNIPIDVLQKDGRHPDDAKSILDSDYVIGVWASASRPKITVREKNGKISTNGPLVQVSRLGMPLTNEVIIPIGRKDEWNAMTPYEEKGTFDKYFTNPELALYIDNTAYGDAVPQLGMLPLQTNSLGQFDFRNSQDGLYPLLHTDAVKGTALDPALFGNYLLRPNQPRSVDILPLFMTGVPNLPPYQLATGKNGNPLAKGKPFVNNFLPVFGDMLRVNMATPHTERDSPDFSRLGLVQAAVLGLTDPRFNQNTDWDFIPNMDGFPNGRRLEDDVTDIEVMAVSGVVLAAIGLWYDDYIPGSPNPVTPDLLTVLNFTDGVDKNDAPFLLGFPYMAKPWSGLEGGTCDCGDNGMPEMQNIQGLHLNMTPPSNTADKIETYPNPASKSTTLRFNLVNETALTLKVYDAAGRLVATPMEGKKHKAGVHELKLDVSKLGKGMYYATMQDKDGKKQTVKIIVAE</sequence>
<protein>
    <submittedName>
        <fullName evidence="2">DUF4331 family protein</fullName>
    </submittedName>
</protein>
<name>A0ABS6XCQ0_9BACT</name>
<dbReference type="NCBIfam" id="TIGR04183">
    <property type="entry name" value="Por_Secre_tail"/>
    <property type="match status" value="1"/>
</dbReference>
<dbReference type="Proteomes" id="UP000774935">
    <property type="component" value="Unassembled WGS sequence"/>
</dbReference>
<dbReference type="Pfam" id="PF14224">
    <property type="entry name" value="DUF4331"/>
    <property type="match status" value="1"/>
</dbReference>
<dbReference type="RefSeq" id="WP_199110295.1">
    <property type="nucleotide sequence ID" value="NZ_JAHWXQ010000003.1"/>
</dbReference>
<evidence type="ECO:0000313" key="3">
    <source>
        <dbReference type="Proteomes" id="UP000774935"/>
    </source>
</evidence>
<reference evidence="2 3" key="1">
    <citation type="submission" date="2021-07" db="EMBL/GenBank/DDBJ databases">
        <authorList>
            <person name="Kim M.K."/>
        </authorList>
    </citation>
    <scope>NUCLEOTIDE SEQUENCE [LARGE SCALE GENOMIC DNA]</scope>
    <source>
        <strain evidence="2 3">HLY7-15</strain>
    </source>
</reference>
<proteinExistence type="predicted"/>
<evidence type="ECO:0000259" key="1">
    <source>
        <dbReference type="Pfam" id="PF18962"/>
    </source>
</evidence>
<feature type="domain" description="Secretion system C-terminal sorting" evidence="1">
    <location>
        <begin position="613"/>
        <end position="691"/>
    </location>
</feature>
<dbReference type="EMBL" id="JAHWXQ010000003">
    <property type="protein sequence ID" value="MBW3365776.1"/>
    <property type="molecule type" value="Genomic_DNA"/>
</dbReference>